<keyword evidence="1" id="KW-0812">Transmembrane</keyword>
<evidence type="ECO:0000313" key="3">
    <source>
        <dbReference type="Proteomes" id="UP001244011"/>
    </source>
</evidence>
<gene>
    <name evidence="2" type="ORF">QBC33DRAFT_534305</name>
</gene>
<keyword evidence="3" id="KW-1185">Reference proteome</keyword>
<proteinExistence type="predicted"/>
<evidence type="ECO:0000256" key="1">
    <source>
        <dbReference type="SAM" id="Phobius"/>
    </source>
</evidence>
<dbReference type="AlphaFoldDB" id="A0AAJ0C2I4"/>
<dbReference type="RefSeq" id="XP_060285181.1">
    <property type="nucleotide sequence ID" value="XM_060427531.1"/>
</dbReference>
<feature type="transmembrane region" description="Helical" evidence="1">
    <location>
        <begin position="12"/>
        <end position="31"/>
    </location>
</feature>
<sequence>MAASIPRWKGMVYAGAFGAVTIVGTIYGAGLKTQRELKIEKERIIESTAEEKIAMLESRRRTLVTQKTELEKKLATLHARMGEKQDGGGGGGGNGR</sequence>
<organism evidence="2 3">
    <name type="scientific">Phialemonium atrogriseum</name>
    <dbReference type="NCBI Taxonomy" id="1093897"/>
    <lineage>
        <taxon>Eukaryota</taxon>
        <taxon>Fungi</taxon>
        <taxon>Dikarya</taxon>
        <taxon>Ascomycota</taxon>
        <taxon>Pezizomycotina</taxon>
        <taxon>Sordariomycetes</taxon>
        <taxon>Sordariomycetidae</taxon>
        <taxon>Cephalothecales</taxon>
        <taxon>Cephalothecaceae</taxon>
        <taxon>Phialemonium</taxon>
    </lineage>
</organism>
<keyword evidence="1" id="KW-1133">Transmembrane helix</keyword>
<reference evidence="2" key="1">
    <citation type="submission" date="2023-06" db="EMBL/GenBank/DDBJ databases">
        <title>Genome-scale phylogeny and comparative genomics of the fungal order Sordariales.</title>
        <authorList>
            <consortium name="Lawrence Berkeley National Laboratory"/>
            <person name="Hensen N."/>
            <person name="Bonometti L."/>
            <person name="Westerberg I."/>
            <person name="Brannstrom I.O."/>
            <person name="Guillou S."/>
            <person name="Cros-Aarteil S."/>
            <person name="Calhoun S."/>
            <person name="Haridas S."/>
            <person name="Kuo A."/>
            <person name="Mondo S."/>
            <person name="Pangilinan J."/>
            <person name="Riley R."/>
            <person name="Labutti K."/>
            <person name="Andreopoulos B."/>
            <person name="Lipzen A."/>
            <person name="Chen C."/>
            <person name="Yanf M."/>
            <person name="Daum C."/>
            <person name="Ng V."/>
            <person name="Clum A."/>
            <person name="Steindorff A."/>
            <person name="Ohm R."/>
            <person name="Martin F."/>
            <person name="Silar P."/>
            <person name="Natvig D."/>
            <person name="Lalanne C."/>
            <person name="Gautier V."/>
            <person name="Ament-Velasquez S.L."/>
            <person name="Kruys A."/>
            <person name="Hutchinson M.I."/>
            <person name="Powell A.J."/>
            <person name="Barry K."/>
            <person name="Miller A.N."/>
            <person name="Grigoriev I.V."/>
            <person name="Debuchy R."/>
            <person name="Gladieux P."/>
            <person name="Thoren M.H."/>
            <person name="Johannesson H."/>
        </authorList>
    </citation>
    <scope>NUCLEOTIDE SEQUENCE</scope>
    <source>
        <strain evidence="2">8032-3</strain>
    </source>
</reference>
<evidence type="ECO:0000313" key="2">
    <source>
        <dbReference type="EMBL" id="KAK1768968.1"/>
    </source>
</evidence>
<accession>A0AAJ0C2I4</accession>
<keyword evidence="1" id="KW-0472">Membrane</keyword>
<comment type="caution">
    <text evidence="2">The sequence shown here is derived from an EMBL/GenBank/DDBJ whole genome shotgun (WGS) entry which is preliminary data.</text>
</comment>
<name>A0AAJ0C2I4_9PEZI</name>
<dbReference type="Proteomes" id="UP001244011">
    <property type="component" value="Unassembled WGS sequence"/>
</dbReference>
<protein>
    <submittedName>
        <fullName evidence="2">Uncharacterized protein</fullName>
    </submittedName>
</protein>
<dbReference type="EMBL" id="MU839004">
    <property type="protein sequence ID" value="KAK1768968.1"/>
    <property type="molecule type" value="Genomic_DNA"/>
</dbReference>
<dbReference type="GeneID" id="85310718"/>